<dbReference type="FunFam" id="1.10.390.10:FF:000011">
    <property type="entry name" value="Transcription initiation factor TFIID subunit"/>
    <property type="match status" value="1"/>
</dbReference>
<feature type="domain" description="Transcription initiation factor TFIID subunit 2 Ig-like" evidence="10">
    <location>
        <begin position="667"/>
        <end position="860"/>
    </location>
</feature>
<evidence type="ECO:0000256" key="9">
    <source>
        <dbReference type="SAM" id="MobiDB-lite"/>
    </source>
</evidence>
<dbReference type="OrthoDB" id="308861at2759"/>
<keyword evidence="6" id="KW-0539">Nucleus</keyword>
<dbReference type="InterPro" id="IPR057345">
    <property type="entry name" value="Ig-like_TAF2"/>
</dbReference>
<dbReference type="eggNOG" id="KOG1932">
    <property type="taxonomic scope" value="Eukaryota"/>
</dbReference>
<accession>J7RI17</accession>
<dbReference type="InterPro" id="IPR037813">
    <property type="entry name" value="TAF2"/>
</dbReference>
<dbReference type="RefSeq" id="XP_022463434.1">
    <property type="nucleotide sequence ID" value="XM_022606771.1"/>
</dbReference>
<evidence type="ECO:0000256" key="7">
    <source>
        <dbReference type="ARBA" id="ARBA00025346"/>
    </source>
</evidence>
<reference evidence="13" key="2">
    <citation type="submission" date="2012-08" db="EMBL/GenBank/DDBJ databases">
        <title>Genome sequence of Kazachstania naganishii.</title>
        <authorList>
            <person name="Gordon J.L."/>
            <person name="Armisen D."/>
            <person name="Proux-Wera E."/>
            <person name="OhEigeartaigh S.S."/>
            <person name="Byrne K.P."/>
            <person name="Wolfe K.H."/>
        </authorList>
    </citation>
    <scope>NUCLEOTIDE SEQUENCE [LARGE SCALE GENOMIC DNA]</scope>
    <source>
        <strain evidence="13">ATCC MYA-139 / BCRC 22969 / CBS 8797 / CCRC 22969 / KCTC 17520 / NBRC 10181 / NCYC 3082</strain>
    </source>
</reference>
<dbReference type="HOGENOM" id="CLU_002317_2_0_1"/>
<evidence type="ECO:0000256" key="3">
    <source>
        <dbReference type="ARBA" id="ARBA00017363"/>
    </source>
</evidence>
<dbReference type="GO" id="GO:0045944">
    <property type="term" value="P:positive regulation of transcription by RNA polymerase II"/>
    <property type="evidence" value="ECO:0007669"/>
    <property type="project" value="EnsemblFungi"/>
</dbReference>
<comment type="similarity">
    <text evidence="2">Belongs to the TAF2 family.</text>
</comment>
<dbReference type="Proteomes" id="UP000006310">
    <property type="component" value="Chromosome 3"/>
</dbReference>
<feature type="compositionally biased region" description="Low complexity" evidence="9">
    <location>
        <begin position="264"/>
        <end position="273"/>
    </location>
</feature>
<feature type="compositionally biased region" description="Acidic residues" evidence="9">
    <location>
        <begin position="294"/>
        <end position="317"/>
    </location>
</feature>
<dbReference type="Pfam" id="PF25577">
    <property type="entry name" value="TPR_TAF2_C"/>
    <property type="match status" value="1"/>
</dbReference>
<evidence type="ECO:0000259" key="11">
    <source>
        <dbReference type="Pfam" id="PF25577"/>
    </source>
</evidence>
<organism evidence="12 13">
    <name type="scientific">Huiozyma naganishii (strain ATCC MYA-139 / BCRC 22969 / CBS 8797 / KCTC 17520 / NBRC 10181 / NCYC 3082 / Yp74L-3)</name>
    <name type="common">Yeast</name>
    <name type="synonym">Kazachstania naganishii</name>
    <dbReference type="NCBI Taxonomy" id="1071383"/>
    <lineage>
        <taxon>Eukaryota</taxon>
        <taxon>Fungi</taxon>
        <taxon>Dikarya</taxon>
        <taxon>Ascomycota</taxon>
        <taxon>Saccharomycotina</taxon>
        <taxon>Saccharomycetes</taxon>
        <taxon>Saccharomycetales</taxon>
        <taxon>Saccharomycetaceae</taxon>
        <taxon>Huiozyma</taxon>
    </lineage>
</organism>
<dbReference type="SUPFAM" id="SSF63737">
    <property type="entry name" value="Leukotriene A4 hydrolase N-terminal domain"/>
    <property type="match status" value="1"/>
</dbReference>
<dbReference type="GO" id="GO:0006367">
    <property type="term" value="P:transcription initiation at RNA polymerase II promoter"/>
    <property type="evidence" value="ECO:0007669"/>
    <property type="project" value="TreeGrafter"/>
</dbReference>
<feature type="compositionally biased region" description="Low complexity" evidence="9">
    <location>
        <begin position="1329"/>
        <end position="1347"/>
    </location>
</feature>
<proteinExistence type="inferred from homology"/>
<keyword evidence="13" id="KW-1185">Reference proteome</keyword>
<dbReference type="STRING" id="1071383.J7RI17"/>
<evidence type="ECO:0000256" key="4">
    <source>
        <dbReference type="ARBA" id="ARBA00023015"/>
    </source>
</evidence>
<gene>
    <name evidence="12" type="primary">KNAG0C00750</name>
    <name evidence="12" type="ordered locus">KNAG_0C00750</name>
</gene>
<protein>
    <recommendedName>
        <fullName evidence="3">Transcription initiation factor TFIID subunit 2</fullName>
    </recommendedName>
    <alternativeName>
        <fullName evidence="8">TBP-associated factor 2</fullName>
    </alternativeName>
</protein>
<evidence type="ECO:0000313" key="12">
    <source>
        <dbReference type="EMBL" id="CCK69188.1"/>
    </source>
</evidence>
<feature type="domain" description="Transcription initiation factor TFIID subunit 2 TPR repeats" evidence="11">
    <location>
        <begin position="861"/>
        <end position="1074"/>
    </location>
</feature>
<dbReference type="SUPFAM" id="SSF55486">
    <property type="entry name" value="Metalloproteases ('zincins'), catalytic domain"/>
    <property type="match status" value="1"/>
</dbReference>
<dbReference type="Gene3D" id="2.60.40.1730">
    <property type="entry name" value="tricorn interacting facor f3 domain"/>
    <property type="match status" value="1"/>
</dbReference>
<keyword evidence="4" id="KW-0805">Transcription regulation</keyword>
<evidence type="ECO:0000256" key="1">
    <source>
        <dbReference type="ARBA" id="ARBA00004123"/>
    </source>
</evidence>
<dbReference type="InterPro" id="IPR057991">
    <property type="entry name" value="TPR_TAF2_C"/>
</dbReference>
<sequence length="1419" mass="163409">MSISMANTPQLSLLDGVSGTGPGEFAKYRAFKVAHQRVALDVNLLDHTVRGTTDIILIPLIQKLDYVAFNCKDLDVLDVYIENRRCEQYIHELPHTAVYNKFTGGVRNVLYRDNSVEQSHFLREKFADLNERPEEKDVAQLVIKIPSSIKIKLQDTSSLANYTPVTPSIRSTPGNADTVFTPITIKVEYKVRDPQTGVRFDTLFEDKPYLWNAYTTNSEICSTASYWMPCVDSLDEKCAWELEISVPRKIKDIGCTKIIGQQQQQQQHQNQQQSAAFQRNKLKRQNSTRGGNGGDEDDDDDDDEDEDDEDEYDDDRFVEDGSNFWNRDIKVCCPEFSTMKELAHPTDLAKKVFTFQIFNPVAPHHIGWAVASFNVWEVPAIPSSGDDVDDLDDENDEMNGIDGQTGAHDAHDEAVEENGDVIPIKVYTLPTRDINEELVLNSTVVCQRIVDFYSKEFGSYPFTSYALVFLPTLANNTMDFAGMTLCNTRLLYPPTVQDLMFSTTDQLALSIATQWSGVNITPLEMNDMWCCIGMAGYMAIQVSKLLYGNNEFKYRLKLNSEKIVENDFERPPLGTAFQGVSWPVSNTSKDMDFIRLKAPMVLYILDRRMTKTERSFGMSRILPKMFLQAMSGELPNNSLSSAHFQHVCERVNKNRLESFFQQWVYGAGVPVFRITQRYNKKRMVIEMGIRQCQNQDSESHSRKVVGSDGFFKSAMNYIETPNRNTPSFFTGSMTIRIHESDGTPYEHIVELKDTYTKIDIQYNTKYRRMRGRKVVATPKEESLERSTSNLAASKVVAVDEDDIPKLGTVLTSAEDCYKWKLTDIAKTTEGNEALLMNEAFEWIRIDSDFEWLCKVHINQPDYMFASQLRQDGDVEAQIDSIRYYQDVIMDSNQQSLVYSSILTRTAMDEKYFYGVRLEACKALSQYVYKQPESPNESEFVGGSKHLIKIFQELFCFDDSNVPKSNDFSIIQKYFLQKWIPKYLSQVKSETNECPKFVKNFLLDILTYNENSENPFDDSFYLANLISCVIDSILHDHDDTEFLHRIMGQLHRYENLDKWMPSYQVLVTRTILNQKLKLNIEGLYTFENLKDVLEYSLNIEHIWKHYYNADVIKIRDGIEDISLLAFKILLVEGGIKNKFALKYFFETLCFTPDVYVKEKLIDVLIDSINTIVGQKPLDKLDDDILYLTEKIIPKNINFDNEEEARAFVLADGDMELYNRKELKMRTHIAGQISLLRKRFKDYKPLKKILWDVLHTPFLSLYQRKRLFDVCRVMYTLRDSFEVVLRAPRVKKLVAKYEGDNKVVIKRDSILKVHLSASKVKFNATKPNVIPTPAQTKKKATQQQQQQPKVDTKRAAQPPKSQAVAVNKIGILPVRFVRFSDQYKKVSVSSQPFSDRVTVTRANSRSFIVRIKYRTASYPEH</sequence>
<evidence type="ECO:0000256" key="6">
    <source>
        <dbReference type="ARBA" id="ARBA00023242"/>
    </source>
</evidence>
<dbReference type="Pfam" id="PF25316">
    <property type="entry name" value="TAF2_3rd"/>
    <property type="match status" value="1"/>
</dbReference>
<dbReference type="GO" id="GO:0016251">
    <property type="term" value="F:RNA polymerase II general transcription initiation factor activity"/>
    <property type="evidence" value="ECO:0007669"/>
    <property type="project" value="TreeGrafter"/>
</dbReference>
<reference evidence="12 13" key="1">
    <citation type="journal article" date="2011" name="Proc. Natl. Acad. Sci. U.S.A.">
        <title>Evolutionary erosion of yeast sex chromosomes by mating-type switching accidents.</title>
        <authorList>
            <person name="Gordon J.L."/>
            <person name="Armisen D."/>
            <person name="Proux-Wera E."/>
            <person name="Oheigeartaigh S.S."/>
            <person name="Byrne K.P."/>
            <person name="Wolfe K.H."/>
        </authorList>
    </citation>
    <scope>NUCLEOTIDE SEQUENCE [LARGE SCALE GENOMIC DNA]</scope>
    <source>
        <strain evidence="13">ATCC MYA-139 / BCRC 22969 / CBS 8797 / CCRC 22969 / KCTC 17520 / NBRC 10181 / NCYC 3082</strain>
    </source>
</reference>
<evidence type="ECO:0000313" key="13">
    <source>
        <dbReference type="Proteomes" id="UP000006310"/>
    </source>
</evidence>
<dbReference type="GeneID" id="34524868"/>
<dbReference type="CDD" id="cd09839">
    <property type="entry name" value="M1_like_TAF2"/>
    <property type="match status" value="1"/>
</dbReference>
<dbReference type="PANTHER" id="PTHR15137:SF9">
    <property type="entry name" value="TRANSCRIPTION INITIATION FACTOR TFIID SUBUNIT 2"/>
    <property type="match status" value="1"/>
</dbReference>
<dbReference type="GO" id="GO:0005669">
    <property type="term" value="C:transcription factor TFIID complex"/>
    <property type="evidence" value="ECO:0007669"/>
    <property type="project" value="EnsemblFungi"/>
</dbReference>
<comment type="function">
    <text evidence="7">Functions as a component of the DNA-binding general transcription factor complex TFIID. Binding of TFIID to a promoter (with or without TATA element) is the initial step in pre-initiation complex (PIC) formation. TFIID plays a key role in the regulation of gene expression by RNA polymerase II through different activities such as transcription activator interaction, core promoter recognition and selectivity, TFIIA and TFIIB interaction, chromatin modification (histone acetylation by TAF1), facilitation of DNA opening and initiation of transcription.</text>
</comment>
<dbReference type="OMA" id="TDLFMKK"/>
<dbReference type="EMBL" id="HE978316">
    <property type="protein sequence ID" value="CCK69188.1"/>
    <property type="molecule type" value="Genomic_DNA"/>
</dbReference>
<dbReference type="GO" id="GO:0000976">
    <property type="term" value="F:transcription cis-regulatory region binding"/>
    <property type="evidence" value="ECO:0007669"/>
    <property type="project" value="TreeGrafter"/>
</dbReference>
<dbReference type="GO" id="GO:0003682">
    <property type="term" value="F:chromatin binding"/>
    <property type="evidence" value="ECO:0007669"/>
    <property type="project" value="EnsemblFungi"/>
</dbReference>
<feature type="region of interest" description="Disordered" evidence="9">
    <location>
        <begin position="1324"/>
        <end position="1359"/>
    </location>
</feature>
<evidence type="ECO:0000256" key="8">
    <source>
        <dbReference type="ARBA" id="ARBA00076306"/>
    </source>
</evidence>
<name>J7RI17_HUIN7</name>
<evidence type="ECO:0000256" key="2">
    <source>
        <dbReference type="ARBA" id="ARBA00010937"/>
    </source>
</evidence>
<dbReference type="InterPro" id="IPR027268">
    <property type="entry name" value="Peptidase_M4/M1_CTD_sf"/>
</dbReference>
<keyword evidence="5" id="KW-0804">Transcription</keyword>
<dbReference type="InterPro" id="IPR042097">
    <property type="entry name" value="Aminopeptidase_N-like_N_sf"/>
</dbReference>
<dbReference type="KEGG" id="kng:KNAG_0C00750"/>
<comment type="subcellular location">
    <subcellularLocation>
        <location evidence="1">Nucleus</location>
    </subcellularLocation>
</comment>
<evidence type="ECO:0000259" key="10">
    <source>
        <dbReference type="Pfam" id="PF25316"/>
    </source>
</evidence>
<dbReference type="Gene3D" id="1.10.390.10">
    <property type="entry name" value="Neutral Protease Domain 2"/>
    <property type="match status" value="1"/>
</dbReference>
<evidence type="ECO:0000256" key="5">
    <source>
        <dbReference type="ARBA" id="ARBA00023163"/>
    </source>
</evidence>
<feature type="region of interest" description="Disordered" evidence="9">
    <location>
        <begin position="264"/>
        <end position="319"/>
    </location>
</feature>
<dbReference type="PANTHER" id="PTHR15137">
    <property type="entry name" value="TRANSCRIPTION INITIATION FACTOR TFIID"/>
    <property type="match status" value="1"/>
</dbReference>